<name>A0A1X2ERQ4_MYCSZ</name>
<proteinExistence type="predicted"/>
<evidence type="ECO:0008006" key="3">
    <source>
        <dbReference type="Google" id="ProtNLM"/>
    </source>
</evidence>
<dbReference type="EMBL" id="LQPW01000048">
    <property type="protein sequence ID" value="ORX08766.1"/>
    <property type="molecule type" value="Genomic_DNA"/>
</dbReference>
<organism evidence="1 2">
    <name type="scientific">Mycobacterium szulgai</name>
    <dbReference type="NCBI Taxonomy" id="1787"/>
    <lineage>
        <taxon>Bacteria</taxon>
        <taxon>Bacillati</taxon>
        <taxon>Actinomycetota</taxon>
        <taxon>Actinomycetes</taxon>
        <taxon>Mycobacteriales</taxon>
        <taxon>Mycobacteriaceae</taxon>
        <taxon>Mycobacterium</taxon>
    </lineage>
</organism>
<dbReference type="AlphaFoldDB" id="A0A1X2ERQ4"/>
<comment type="caution">
    <text evidence="1">The sequence shown here is derived from an EMBL/GenBank/DDBJ whole genome shotgun (WGS) entry which is preliminary data.</text>
</comment>
<reference evidence="1 2" key="1">
    <citation type="submission" date="2016-01" db="EMBL/GenBank/DDBJ databases">
        <title>The new phylogeny of the genus Mycobacterium.</title>
        <authorList>
            <person name="Tarcisio F."/>
            <person name="Conor M."/>
            <person name="Antonella G."/>
            <person name="Elisabetta G."/>
            <person name="Giulia F.S."/>
            <person name="Sara T."/>
            <person name="Anna F."/>
            <person name="Clotilde B."/>
            <person name="Roberto B."/>
            <person name="Veronica D.S."/>
            <person name="Fabio R."/>
            <person name="Monica P."/>
            <person name="Olivier J."/>
            <person name="Enrico T."/>
            <person name="Nicola S."/>
        </authorList>
    </citation>
    <scope>NUCLEOTIDE SEQUENCE [LARGE SCALE GENOMIC DNA]</scope>
    <source>
        <strain evidence="1 2">DSM 44166</strain>
    </source>
</reference>
<accession>A0A1X2ERQ4</accession>
<evidence type="ECO:0000313" key="1">
    <source>
        <dbReference type="EMBL" id="ORX08766.1"/>
    </source>
</evidence>
<gene>
    <name evidence="1" type="ORF">AWC27_24735</name>
</gene>
<evidence type="ECO:0000313" key="2">
    <source>
        <dbReference type="Proteomes" id="UP000193317"/>
    </source>
</evidence>
<dbReference type="Proteomes" id="UP000193317">
    <property type="component" value="Unassembled WGS sequence"/>
</dbReference>
<keyword evidence="2" id="KW-1185">Reference proteome</keyword>
<sequence length="104" mass="10244">MWAWVHVITLPAMDNELQVSGGGLGAEAVRCAALAGELAGNAAPTGAGSAWLASQAAVGASHALVAAAGDRCVARIQATAVALDTAASGYAENEVRSAALLRVC</sequence>
<protein>
    <recommendedName>
        <fullName evidence="3">PE domain-containing protein</fullName>
    </recommendedName>
</protein>